<protein>
    <submittedName>
        <fullName evidence="1">Uncharacterized protein</fullName>
    </submittedName>
</protein>
<evidence type="ECO:0000313" key="2">
    <source>
        <dbReference type="Proteomes" id="UP000293547"/>
    </source>
</evidence>
<accession>A0ACB6F2P8</accession>
<keyword evidence="2" id="KW-1185">Reference proteome</keyword>
<sequence length="603" mass="68023">MAQQGFEEDLLRRWFPANAEKTLTPFTESDVREVADVLGRCARERWSRVPRLYSILRKIGQLDKIDAFIDSDITDVYFPFTKNTLPEALCDHSARLQFLELQHLVYNTKALKLEQYARHGHFSDPTEVPFKRIGELGKGGYGYVDRVVSTISHQEYARKLIPRGRTFKQNKQVLKEFTKELSNLKRLCHKHLVELVGSYTDKRFVALIMLPVADTNLQSFMERPDLDERARSFLRPFFGCLTSGLSYLHDNRIRHKDIKPSNILIKNDQVYFTDFGTSLDWSGRDNSTTETALPTTPRYCAPEVMAYVERNTASDIWSFGCVFLEMWTVLRHRTIKDLRAHMMAQGTKVEGYHSNPEAIASWITLLQQLPGPSSDLLPGDWILNMLREKPVARWNIHIIDNHIGEVSIESSAQHTFKGLCCLELEDETSEDSHSSDEDLRSHIVPLLHPQKNSSRKEFETDQTSPVHSQAVVGDTSADLMLSKASDGVTESPCPPQPCSELGTLSTSKTLELGIKEPADETTCQAEKPLDQVNGNTDGSFRTSCSLPSFDSNTGNSEIKSHRKEASLPAKRSSSSDDNSYTSAPQHQGLSPDSISAIELGWVD</sequence>
<evidence type="ECO:0000313" key="1">
    <source>
        <dbReference type="EMBL" id="KAB2098697.1"/>
    </source>
</evidence>
<comment type="caution">
    <text evidence="1">The sequence shown here is derived from an EMBL/GenBank/DDBJ whole genome shotgun (WGS) entry which is preliminary data.</text>
</comment>
<proteinExistence type="predicted"/>
<dbReference type="EMBL" id="PDWZ02000022">
    <property type="protein sequence ID" value="KAB2098697.1"/>
    <property type="molecule type" value="Genomic_DNA"/>
</dbReference>
<name>A0ACB6F2P8_9PLEO</name>
<dbReference type="Proteomes" id="UP000293547">
    <property type="component" value="Unassembled WGS sequence"/>
</dbReference>
<gene>
    <name evidence="1" type="ORF">AG0111_0g12993</name>
</gene>
<reference evidence="1 2" key="1">
    <citation type="journal article" date="2019" name="bioRxiv">
        <title>Genomics, evolutionary history and diagnostics of the Alternaria alternata species group including apple and Asian pear pathotypes.</title>
        <authorList>
            <person name="Armitage A.D."/>
            <person name="Cockerton H.M."/>
            <person name="Sreenivasaprasad S."/>
            <person name="Woodhall J.W."/>
            <person name="Lane C.R."/>
            <person name="Harrison R.J."/>
            <person name="Clarkson J.P."/>
        </authorList>
    </citation>
    <scope>NUCLEOTIDE SEQUENCE [LARGE SCALE GENOMIC DNA]</scope>
    <source>
        <strain evidence="1 2">FERA 650</strain>
    </source>
</reference>
<organism evidence="1 2">
    <name type="scientific">Alternaria gaisen</name>
    <dbReference type="NCBI Taxonomy" id="167740"/>
    <lineage>
        <taxon>Eukaryota</taxon>
        <taxon>Fungi</taxon>
        <taxon>Dikarya</taxon>
        <taxon>Ascomycota</taxon>
        <taxon>Pezizomycotina</taxon>
        <taxon>Dothideomycetes</taxon>
        <taxon>Pleosporomycetidae</taxon>
        <taxon>Pleosporales</taxon>
        <taxon>Pleosporineae</taxon>
        <taxon>Pleosporaceae</taxon>
        <taxon>Alternaria</taxon>
        <taxon>Alternaria sect. Alternaria</taxon>
    </lineage>
</organism>